<feature type="compositionally biased region" description="Basic and acidic residues" evidence="1">
    <location>
        <begin position="506"/>
        <end position="516"/>
    </location>
</feature>
<feature type="compositionally biased region" description="Low complexity" evidence="1">
    <location>
        <begin position="600"/>
        <end position="616"/>
    </location>
</feature>
<protein>
    <submittedName>
        <fullName evidence="2">Uncharacterized protein</fullName>
    </submittedName>
</protein>
<organism evidence="2 3">
    <name type="scientific">Elysia crispata</name>
    <name type="common">lettuce slug</name>
    <dbReference type="NCBI Taxonomy" id="231223"/>
    <lineage>
        <taxon>Eukaryota</taxon>
        <taxon>Metazoa</taxon>
        <taxon>Spiralia</taxon>
        <taxon>Lophotrochozoa</taxon>
        <taxon>Mollusca</taxon>
        <taxon>Gastropoda</taxon>
        <taxon>Heterobranchia</taxon>
        <taxon>Euthyneura</taxon>
        <taxon>Panpulmonata</taxon>
        <taxon>Sacoglossa</taxon>
        <taxon>Placobranchoidea</taxon>
        <taxon>Plakobranchidae</taxon>
        <taxon>Elysia</taxon>
    </lineage>
</organism>
<evidence type="ECO:0000313" key="3">
    <source>
        <dbReference type="Proteomes" id="UP001283361"/>
    </source>
</evidence>
<dbReference type="AlphaFoldDB" id="A0AAE0Z2J4"/>
<comment type="caution">
    <text evidence="2">The sequence shown here is derived from an EMBL/GenBank/DDBJ whole genome shotgun (WGS) entry which is preliminary data.</text>
</comment>
<feature type="compositionally biased region" description="Low complexity" evidence="1">
    <location>
        <begin position="517"/>
        <end position="533"/>
    </location>
</feature>
<feature type="compositionally biased region" description="Basic and acidic residues" evidence="1">
    <location>
        <begin position="183"/>
        <end position="198"/>
    </location>
</feature>
<feature type="region of interest" description="Disordered" evidence="1">
    <location>
        <begin position="76"/>
        <end position="104"/>
    </location>
</feature>
<name>A0AAE0Z2J4_9GAST</name>
<sequence>MARVTLRLVNRARAPFRGLSNGVWNKTEEKVYYVLTAKILIRLVILIVSPAPHRYNYVLSLQLMFRASSDDLYPVMRSQSPNTSVRRYHDDDDDQEEDLNRPGLPEVRCDNCGVRFSDQATLEDHRTFCGTRAKIFMPYDPPANGYIHNGFPGLARSQASSGDISPGRDLSDEKEEDLDSEADEAHSRTRDELDERPDTPGFKRKLGECSPDDKLRSQIRSDESFILGLRNRMVNSFNSFRDRRLGAELGDQGDLEGEHSLTPVSKEDLKRRRFSGDASGSEATKASSSEDSAVTWALKLAGRGLFGDVNNVSLEPLAATRAAVSQQGMLDSRAGDARDERADRPRQGLPDEVNVFRSMLFQFQQQQFMQIQMIQQMRRQLIASGLDPKHLPADMDLSMMSSEGLASVGAAMSGLQNAAAAAAAKAARSGTSGPVDLAPKGFNFPDLISSTREAVGQGDGRLSGSCSPVTQDRREAGKDNSSPQSPSSADDESKRQSRTGNDAVENDSKYREKGDEFAPVSAPSSLSSSSSSFPVHSELSRKYLHLSDNDLSPFSGFLASASSKPSSSSSLPPPGRNPLEILQEKTAASLSALPLPGSLSGLRPPLSSPSTASTSAGTVFPGSEPKPLSGSSSLLSSSALFASSPSLSALQKETDALKPSPILPPISLPMTPEAYKGYIQRGTTISVTKELEPKTRIGYGYSPGVGFPFGGVTASSVSSYLSPEQFALP</sequence>
<gene>
    <name evidence="2" type="ORF">RRG08_022368</name>
</gene>
<feature type="compositionally biased region" description="Low complexity" evidence="1">
    <location>
        <begin position="559"/>
        <end position="570"/>
    </location>
</feature>
<dbReference type="Proteomes" id="UP001283361">
    <property type="component" value="Unassembled WGS sequence"/>
</dbReference>
<accession>A0AAE0Z2J4</accession>
<keyword evidence="3" id="KW-1185">Reference proteome</keyword>
<feature type="region of interest" description="Disordered" evidence="1">
    <location>
        <begin position="157"/>
        <end position="214"/>
    </location>
</feature>
<feature type="region of interest" description="Disordered" evidence="1">
    <location>
        <begin position="250"/>
        <end position="288"/>
    </location>
</feature>
<feature type="region of interest" description="Disordered" evidence="1">
    <location>
        <begin position="600"/>
        <end position="628"/>
    </location>
</feature>
<proteinExistence type="predicted"/>
<feature type="region of interest" description="Disordered" evidence="1">
    <location>
        <begin position="559"/>
        <end position="579"/>
    </location>
</feature>
<feature type="region of interest" description="Disordered" evidence="1">
    <location>
        <begin position="325"/>
        <end position="348"/>
    </location>
</feature>
<evidence type="ECO:0000313" key="2">
    <source>
        <dbReference type="EMBL" id="KAK3760961.1"/>
    </source>
</evidence>
<reference evidence="2" key="1">
    <citation type="journal article" date="2023" name="G3 (Bethesda)">
        <title>A reference genome for the long-term kleptoplast-retaining sea slug Elysia crispata morphotype clarki.</title>
        <authorList>
            <person name="Eastman K.E."/>
            <person name="Pendleton A.L."/>
            <person name="Shaikh M.A."/>
            <person name="Suttiyut T."/>
            <person name="Ogas R."/>
            <person name="Tomko P."/>
            <person name="Gavelis G."/>
            <person name="Widhalm J.R."/>
            <person name="Wisecaver J.H."/>
        </authorList>
    </citation>
    <scope>NUCLEOTIDE SEQUENCE</scope>
    <source>
        <strain evidence="2">ECLA1</strain>
    </source>
</reference>
<evidence type="ECO:0000256" key="1">
    <source>
        <dbReference type="SAM" id="MobiDB-lite"/>
    </source>
</evidence>
<feature type="compositionally biased region" description="Basic and acidic residues" evidence="1">
    <location>
        <begin position="205"/>
        <end position="214"/>
    </location>
</feature>
<dbReference type="EMBL" id="JAWDGP010004927">
    <property type="protein sequence ID" value="KAK3760961.1"/>
    <property type="molecule type" value="Genomic_DNA"/>
</dbReference>
<feature type="region of interest" description="Disordered" evidence="1">
    <location>
        <begin position="454"/>
        <end position="533"/>
    </location>
</feature>
<feature type="compositionally biased region" description="Basic and acidic residues" evidence="1">
    <location>
        <begin position="333"/>
        <end position="346"/>
    </location>
</feature>
<feature type="compositionally biased region" description="Polar residues" evidence="1">
    <location>
        <begin position="479"/>
        <end position="488"/>
    </location>
</feature>
<feature type="compositionally biased region" description="Acidic residues" evidence="1">
    <location>
        <begin position="172"/>
        <end position="182"/>
    </location>
</feature>